<evidence type="ECO:0000313" key="1">
    <source>
        <dbReference type="EMBL" id="MBB6333646.1"/>
    </source>
</evidence>
<keyword evidence="2" id="KW-1185">Reference proteome</keyword>
<protein>
    <submittedName>
        <fullName evidence="1">Uncharacterized protein</fullName>
    </submittedName>
</protein>
<comment type="caution">
    <text evidence="1">The sequence shown here is derived from an EMBL/GenBank/DDBJ whole genome shotgun (WGS) entry which is preliminary data.</text>
</comment>
<dbReference type="RefSeq" id="WP_184451337.1">
    <property type="nucleotide sequence ID" value="NZ_JACHMK010000001.1"/>
</dbReference>
<accession>A0A923E4T0</accession>
<reference evidence="1" key="1">
    <citation type="submission" date="2020-08" db="EMBL/GenBank/DDBJ databases">
        <title>Sequencing the genomes of 1000 actinobacteria strains.</title>
        <authorList>
            <person name="Klenk H.-P."/>
        </authorList>
    </citation>
    <scope>NUCLEOTIDE SEQUENCE</scope>
    <source>
        <strain evidence="1">DSM 10695</strain>
    </source>
</reference>
<dbReference type="AlphaFoldDB" id="A0A923E4T0"/>
<name>A0A923E4T0_9ACTO</name>
<dbReference type="Proteomes" id="UP000617426">
    <property type="component" value="Unassembled WGS sequence"/>
</dbReference>
<organism evidence="1 2">
    <name type="scientific">Schaalia hyovaginalis</name>
    <dbReference type="NCBI Taxonomy" id="29316"/>
    <lineage>
        <taxon>Bacteria</taxon>
        <taxon>Bacillati</taxon>
        <taxon>Actinomycetota</taxon>
        <taxon>Actinomycetes</taxon>
        <taxon>Actinomycetales</taxon>
        <taxon>Actinomycetaceae</taxon>
        <taxon>Schaalia</taxon>
    </lineage>
</organism>
<gene>
    <name evidence="1" type="ORF">HD592_000211</name>
</gene>
<evidence type="ECO:0000313" key="2">
    <source>
        <dbReference type="Proteomes" id="UP000617426"/>
    </source>
</evidence>
<sequence>MSSRFVAEEIRILDDPNDGYRHMAETHYRPGEDLYWLFDHIDVYEVFTAEERAKYFPNLPAERPK</sequence>
<proteinExistence type="predicted"/>
<dbReference type="EMBL" id="JACHMK010000001">
    <property type="protein sequence ID" value="MBB6333646.1"/>
    <property type="molecule type" value="Genomic_DNA"/>
</dbReference>